<dbReference type="PANTHER" id="PTHR23073">
    <property type="entry name" value="26S PROTEASOME REGULATORY SUBUNIT"/>
    <property type="match status" value="1"/>
</dbReference>
<dbReference type="AlphaFoldDB" id="S5ZTA0"/>
<dbReference type="InterPro" id="IPR003959">
    <property type="entry name" value="ATPase_AAA_core"/>
</dbReference>
<evidence type="ECO:0000313" key="5">
    <source>
        <dbReference type="EMBL" id="AGT43370.1"/>
    </source>
</evidence>
<keyword evidence="2" id="KW-0547">Nucleotide-binding</keyword>
<dbReference type="HOGENOM" id="CLU_000688_25_2_12"/>
<dbReference type="STRING" id="1291379.TPE_0874"/>
<dbReference type="InterPro" id="IPR003593">
    <property type="entry name" value="AAA+_ATPase"/>
</dbReference>
<dbReference type="SUPFAM" id="SSF52540">
    <property type="entry name" value="P-loop containing nucleoside triphosphate hydrolases"/>
    <property type="match status" value="1"/>
</dbReference>
<dbReference type="Gene3D" id="3.40.50.300">
    <property type="entry name" value="P-loop containing nucleotide triphosphate hydrolases"/>
    <property type="match status" value="1"/>
</dbReference>
<evidence type="ECO:0000313" key="6">
    <source>
        <dbReference type="Proteomes" id="UP000015620"/>
    </source>
</evidence>
<dbReference type="RefSeq" id="WP_020964670.1">
    <property type="nucleotide sequence ID" value="NC_022097.1"/>
</dbReference>
<dbReference type="SMART" id="SM00382">
    <property type="entry name" value="AAA"/>
    <property type="match status" value="1"/>
</dbReference>
<dbReference type="InterPro" id="IPR050221">
    <property type="entry name" value="26S_Proteasome_ATPase"/>
</dbReference>
<sequence length="429" mass="49321">MLKNVVEVNKINENKAFLKELFATLKNIDEKKVKLDSVIIFVEYSEIGTSDITYLLNGKNEKNRNLNLGLLKFRTALTRVVKKYIETEEVQANIYIGYNYSEKDFEKYKNLRKVNQVKKLKNELDIKPETPKFSFDNMILNKTVEIELNKVLLLLKNKNKIYSVWGFDEIEPTPRCIINFYGVPGTGKTMAAHAITNELNKKILLLNYSDIESKYVGEAPKNLIESFRLAKESDSVLFFDEADSFLGTRIKNVQQSSDQAINSLRSQMLIQLEAFSGIVIFATNLIGNYDKAFNSRILHNIEFSLPDENMRIELIKKMIPQKAPVDKNVFDYDFLKELGKIIDGFSPREIKNTMLETLANAVYENVETISQSIFEKTFRNAALSKKRIGTIKNIQKQTLSSELFEDKVREGIESGNYVAYKASDLLEEK</sequence>
<dbReference type="CDD" id="cd19481">
    <property type="entry name" value="RecA-like_protease"/>
    <property type="match status" value="1"/>
</dbReference>
<evidence type="ECO:0000256" key="3">
    <source>
        <dbReference type="ARBA" id="ARBA00022840"/>
    </source>
</evidence>
<evidence type="ECO:0000256" key="1">
    <source>
        <dbReference type="ARBA" id="ARBA00006914"/>
    </source>
</evidence>
<accession>S5ZTA0</accession>
<comment type="similarity">
    <text evidence="1">Belongs to the AAA ATPase family.</text>
</comment>
<protein>
    <submittedName>
        <fullName evidence="5">ATPase AAA</fullName>
    </submittedName>
</protein>
<dbReference type="GeneID" id="301089521"/>
<feature type="domain" description="AAA+ ATPase" evidence="4">
    <location>
        <begin position="174"/>
        <end position="307"/>
    </location>
</feature>
<dbReference type="GO" id="GO:0005524">
    <property type="term" value="F:ATP binding"/>
    <property type="evidence" value="ECO:0007669"/>
    <property type="project" value="UniProtKB-KW"/>
</dbReference>
<dbReference type="GO" id="GO:0016887">
    <property type="term" value="F:ATP hydrolysis activity"/>
    <property type="evidence" value="ECO:0007669"/>
    <property type="project" value="InterPro"/>
</dbReference>
<name>S5ZTA0_9SPIR</name>
<proteinExistence type="inferred from homology"/>
<dbReference type="Pfam" id="PF00004">
    <property type="entry name" value="AAA"/>
    <property type="match status" value="1"/>
</dbReference>
<dbReference type="EMBL" id="CP004120">
    <property type="protein sequence ID" value="AGT43370.1"/>
    <property type="molecule type" value="Genomic_DNA"/>
</dbReference>
<organism evidence="5 6">
    <name type="scientific">Treponema pedis str. T A4</name>
    <dbReference type="NCBI Taxonomy" id="1291379"/>
    <lineage>
        <taxon>Bacteria</taxon>
        <taxon>Pseudomonadati</taxon>
        <taxon>Spirochaetota</taxon>
        <taxon>Spirochaetia</taxon>
        <taxon>Spirochaetales</taxon>
        <taxon>Treponemataceae</taxon>
        <taxon>Treponema</taxon>
    </lineage>
</organism>
<dbReference type="InterPro" id="IPR027417">
    <property type="entry name" value="P-loop_NTPase"/>
</dbReference>
<evidence type="ECO:0000259" key="4">
    <source>
        <dbReference type="SMART" id="SM00382"/>
    </source>
</evidence>
<gene>
    <name evidence="5" type="ORF">TPE_0874</name>
</gene>
<dbReference type="Proteomes" id="UP000015620">
    <property type="component" value="Chromosome"/>
</dbReference>
<dbReference type="OrthoDB" id="9806903at2"/>
<evidence type="ECO:0000256" key="2">
    <source>
        <dbReference type="ARBA" id="ARBA00022741"/>
    </source>
</evidence>
<keyword evidence="6" id="KW-1185">Reference proteome</keyword>
<reference evidence="5 6" key="1">
    <citation type="journal article" date="2013" name="PLoS ONE">
        <title>Genome-Wide Relatedness of Treponema pedis, from Gingiva and Necrotic Skin Lesions of Pigs, with the Human Oral Pathogen Treponema denticola.</title>
        <authorList>
            <person name="Svartstrom O."/>
            <person name="Mushtaq M."/>
            <person name="Pringle M."/>
            <person name="Segerman B."/>
        </authorList>
    </citation>
    <scope>NUCLEOTIDE SEQUENCE [LARGE SCALE GENOMIC DNA]</scope>
    <source>
        <strain evidence="5">T A4</strain>
    </source>
</reference>
<dbReference type="PATRIC" id="fig|1291379.3.peg.871"/>
<dbReference type="KEGG" id="tped:TPE_0874"/>
<keyword evidence="3" id="KW-0067">ATP-binding</keyword>